<proteinExistence type="predicted"/>
<dbReference type="CDD" id="cd00018">
    <property type="entry name" value="AP2"/>
    <property type="match status" value="1"/>
</dbReference>
<feature type="region of interest" description="Disordered" evidence="8">
    <location>
        <begin position="141"/>
        <end position="161"/>
    </location>
</feature>
<evidence type="ECO:0000256" key="3">
    <source>
        <dbReference type="ARBA" id="ARBA00022821"/>
    </source>
</evidence>
<reference evidence="10 11" key="1">
    <citation type="submission" date="2024-12" db="EMBL/GenBank/DDBJ databases">
        <title>The unique morphological basis and parallel evolutionary history of personate flowers in Penstemon.</title>
        <authorList>
            <person name="Depatie T.H."/>
            <person name="Wessinger C.A."/>
        </authorList>
    </citation>
    <scope>NUCLEOTIDE SEQUENCE [LARGE SCALE GENOMIC DNA]</scope>
    <source>
        <strain evidence="10">WTNN_2</strain>
        <tissue evidence="10">Leaf</tissue>
    </source>
</reference>
<evidence type="ECO:0000256" key="1">
    <source>
        <dbReference type="ARBA" id="ARBA00004123"/>
    </source>
</evidence>
<evidence type="ECO:0000256" key="7">
    <source>
        <dbReference type="ARBA" id="ARBA00023242"/>
    </source>
</evidence>
<keyword evidence="5" id="KW-0238">DNA-binding</keyword>
<dbReference type="InterPro" id="IPR001471">
    <property type="entry name" value="AP2/ERF_dom"/>
</dbReference>
<evidence type="ECO:0000256" key="8">
    <source>
        <dbReference type="SAM" id="MobiDB-lite"/>
    </source>
</evidence>
<dbReference type="PANTHER" id="PTHR31677:SF75">
    <property type="entry name" value="ETHYLENE-RESPONSIVE TRANSCRIPTION FACTOR ERF084"/>
    <property type="match status" value="1"/>
</dbReference>
<dbReference type="PRINTS" id="PR00367">
    <property type="entry name" value="ETHRSPELEMNT"/>
</dbReference>
<dbReference type="PANTHER" id="PTHR31677">
    <property type="entry name" value="AP2 DOMAIN CLASS TRANSCRIPTION FACTOR"/>
    <property type="match status" value="1"/>
</dbReference>
<accession>A0ABD3TGM9</accession>
<keyword evidence="11" id="KW-1185">Reference proteome</keyword>
<dbReference type="Gene3D" id="3.30.730.10">
    <property type="entry name" value="AP2/ERF domain"/>
    <property type="match status" value="1"/>
</dbReference>
<dbReference type="GO" id="GO:0003677">
    <property type="term" value="F:DNA binding"/>
    <property type="evidence" value="ECO:0007669"/>
    <property type="project" value="UniProtKB-KW"/>
</dbReference>
<dbReference type="Proteomes" id="UP001634393">
    <property type="component" value="Unassembled WGS sequence"/>
</dbReference>
<organism evidence="10 11">
    <name type="scientific">Penstemon smallii</name>
    <dbReference type="NCBI Taxonomy" id="265156"/>
    <lineage>
        <taxon>Eukaryota</taxon>
        <taxon>Viridiplantae</taxon>
        <taxon>Streptophyta</taxon>
        <taxon>Embryophyta</taxon>
        <taxon>Tracheophyta</taxon>
        <taxon>Spermatophyta</taxon>
        <taxon>Magnoliopsida</taxon>
        <taxon>eudicotyledons</taxon>
        <taxon>Gunneridae</taxon>
        <taxon>Pentapetalae</taxon>
        <taxon>asterids</taxon>
        <taxon>lamiids</taxon>
        <taxon>Lamiales</taxon>
        <taxon>Plantaginaceae</taxon>
        <taxon>Cheloneae</taxon>
        <taxon>Penstemon</taxon>
    </lineage>
</organism>
<dbReference type="InterPro" id="IPR036955">
    <property type="entry name" value="AP2/ERF_dom_sf"/>
</dbReference>
<protein>
    <recommendedName>
        <fullName evidence="9">AP2/ERF domain-containing protein</fullName>
    </recommendedName>
</protein>
<keyword evidence="3" id="KW-0611">Plant defense</keyword>
<dbReference type="GO" id="GO:0006952">
    <property type="term" value="P:defense response"/>
    <property type="evidence" value="ECO:0007669"/>
    <property type="project" value="UniProtKB-KW"/>
</dbReference>
<comment type="subcellular location">
    <subcellularLocation>
        <location evidence="1">Nucleus</location>
    </subcellularLocation>
</comment>
<dbReference type="EMBL" id="JBJXBP010000004">
    <property type="protein sequence ID" value="KAL3835498.1"/>
    <property type="molecule type" value="Genomic_DNA"/>
</dbReference>
<comment type="caution">
    <text evidence="10">The sequence shown here is derived from an EMBL/GenBank/DDBJ whole genome shotgun (WGS) entry which is preliminary data.</text>
</comment>
<evidence type="ECO:0000259" key="9">
    <source>
        <dbReference type="PROSITE" id="PS51032"/>
    </source>
</evidence>
<dbReference type="PROSITE" id="PS51032">
    <property type="entry name" value="AP2_ERF"/>
    <property type="match status" value="1"/>
</dbReference>
<evidence type="ECO:0000256" key="4">
    <source>
        <dbReference type="ARBA" id="ARBA00023015"/>
    </source>
</evidence>
<keyword evidence="2" id="KW-0936">Ethylene signaling pathway</keyword>
<dbReference type="InterPro" id="IPR016177">
    <property type="entry name" value="DNA-bd_dom_sf"/>
</dbReference>
<dbReference type="GO" id="GO:0005634">
    <property type="term" value="C:nucleus"/>
    <property type="evidence" value="ECO:0007669"/>
    <property type="project" value="UniProtKB-SubCell"/>
</dbReference>
<feature type="compositionally biased region" description="Low complexity" evidence="8">
    <location>
        <begin position="148"/>
        <end position="159"/>
    </location>
</feature>
<dbReference type="AlphaFoldDB" id="A0ABD3TGM9"/>
<keyword evidence="7" id="KW-0539">Nucleus</keyword>
<dbReference type="Pfam" id="PF00847">
    <property type="entry name" value="AP2"/>
    <property type="match status" value="1"/>
</dbReference>
<keyword evidence="6" id="KW-0804">Transcription</keyword>
<name>A0ABD3TGM9_9LAMI</name>
<evidence type="ECO:0000313" key="11">
    <source>
        <dbReference type="Proteomes" id="UP001634393"/>
    </source>
</evidence>
<evidence type="ECO:0000313" key="10">
    <source>
        <dbReference type="EMBL" id="KAL3835498.1"/>
    </source>
</evidence>
<keyword evidence="4" id="KW-0805">Transcription regulation</keyword>
<dbReference type="FunFam" id="3.30.730.10:FF:000001">
    <property type="entry name" value="Ethylene-responsive transcription factor 2"/>
    <property type="match status" value="1"/>
</dbReference>
<dbReference type="SMART" id="SM00380">
    <property type="entry name" value="AP2"/>
    <property type="match status" value="1"/>
</dbReference>
<sequence length="252" mass="27496">MMNSNKDINNFHMFPNLELYYGESDDDGHRRRPVLEGIAAVVGEHVLFGSAGNCCNKLENPTTKLDIDIDTTTTTTSVIKKSYRGVRKRPWGRWSAEIRDRIGRCRHWLGTFDTAEEAARAYDAAARRLRGSKARTNFQIPSVLPPLSSSNNNNNNNNNKRCRGKAGISKCSVVVTSAAHLFSPTTTSTADLVELSESSKLAAAAGGRRRRRIATTTTTTTDHHNTINLEVGLKLLAAGGGTTDTISIMSSS</sequence>
<dbReference type="SUPFAM" id="SSF54171">
    <property type="entry name" value="DNA-binding domain"/>
    <property type="match status" value="1"/>
</dbReference>
<gene>
    <name evidence="10" type="ORF">ACJIZ3_010234</name>
</gene>
<feature type="domain" description="AP2/ERF" evidence="9">
    <location>
        <begin position="82"/>
        <end position="139"/>
    </location>
</feature>
<dbReference type="GO" id="GO:0009873">
    <property type="term" value="P:ethylene-activated signaling pathway"/>
    <property type="evidence" value="ECO:0007669"/>
    <property type="project" value="UniProtKB-KW"/>
</dbReference>
<evidence type="ECO:0000256" key="5">
    <source>
        <dbReference type="ARBA" id="ARBA00023125"/>
    </source>
</evidence>
<evidence type="ECO:0000256" key="6">
    <source>
        <dbReference type="ARBA" id="ARBA00023163"/>
    </source>
</evidence>
<evidence type="ECO:0000256" key="2">
    <source>
        <dbReference type="ARBA" id="ARBA00022745"/>
    </source>
</evidence>